<organism evidence="4 5">
    <name type="scientific">Rhizoclosmatium globosum</name>
    <dbReference type="NCBI Taxonomy" id="329046"/>
    <lineage>
        <taxon>Eukaryota</taxon>
        <taxon>Fungi</taxon>
        <taxon>Fungi incertae sedis</taxon>
        <taxon>Chytridiomycota</taxon>
        <taxon>Chytridiomycota incertae sedis</taxon>
        <taxon>Chytridiomycetes</taxon>
        <taxon>Chytridiales</taxon>
        <taxon>Chytriomycetaceae</taxon>
        <taxon>Rhizoclosmatium</taxon>
    </lineage>
</organism>
<dbReference type="OrthoDB" id="19711at2759"/>
<dbReference type="InterPro" id="IPR015943">
    <property type="entry name" value="WD40/YVTN_repeat-like_dom_sf"/>
</dbReference>
<evidence type="ECO:0000313" key="5">
    <source>
        <dbReference type="Proteomes" id="UP000193642"/>
    </source>
</evidence>
<dbReference type="InterPro" id="IPR020472">
    <property type="entry name" value="WD40_PAC1"/>
</dbReference>
<dbReference type="STRING" id="329046.A0A1Y2CEV5"/>
<feature type="repeat" description="WD" evidence="3">
    <location>
        <begin position="100"/>
        <end position="139"/>
    </location>
</feature>
<keyword evidence="1 3" id="KW-0853">WD repeat</keyword>
<evidence type="ECO:0000256" key="1">
    <source>
        <dbReference type="ARBA" id="ARBA00022574"/>
    </source>
</evidence>
<name>A0A1Y2CEV5_9FUNG</name>
<dbReference type="InterPro" id="IPR044715">
    <property type="entry name" value="WDR86-like"/>
</dbReference>
<reference evidence="4 5" key="1">
    <citation type="submission" date="2016-07" db="EMBL/GenBank/DDBJ databases">
        <title>Pervasive Adenine N6-methylation of Active Genes in Fungi.</title>
        <authorList>
            <consortium name="DOE Joint Genome Institute"/>
            <person name="Mondo S.J."/>
            <person name="Dannebaum R.O."/>
            <person name="Kuo R.C."/>
            <person name="Labutti K."/>
            <person name="Haridas S."/>
            <person name="Kuo A."/>
            <person name="Salamov A."/>
            <person name="Ahrendt S.R."/>
            <person name="Lipzen A."/>
            <person name="Sullivan W."/>
            <person name="Andreopoulos W.B."/>
            <person name="Clum A."/>
            <person name="Lindquist E."/>
            <person name="Daum C."/>
            <person name="Ramamoorthy G.K."/>
            <person name="Gryganskyi A."/>
            <person name="Culley D."/>
            <person name="Magnuson J.K."/>
            <person name="James T.Y."/>
            <person name="O'Malley M.A."/>
            <person name="Stajich J.E."/>
            <person name="Spatafora J.W."/>
            <person name="Visel A."/>
            <person name="Grigoriev I.V."/>
        </authorList>
    </citation>
    <scope>NUCLEOTIDE SEQUENCE [LARGE SCALE GENOMIC DNA]</scope>
    <source>
        <strain evidence="4 5">JEL800</strain>
    </source>
</reference>
<dbReference type="InterPro" id="IPR001680">
    <property type="entry name" value="WD40_rpt"/>
</dbReference>
<dbReference type="PRINTS" id="PR00320">
    <property type="entry name" value="GPROTEINBRPT"/>
</dbReference>
<dbReference type="InterPro" id="IPR036322">
    <property type="entry name" value="WD40_repeat_dom_sf"/>
</dbReference>
<dbReference type="PANTHER" id="PTHR44489">
    <property type="match status" value="1"/>
</dbReference>
<dbReference type="EMBL" id="MCGO01000019">
    <property type="protein sequence ID" value="ORY45466.1"/>
    <property type="molecule type" value="Genomic_DNA"/>
</dbReference>
<protein>
    <submittedName>
        <fullName evidence="4">WD40 repeat-like protein</fullName>
    </submittedName>
</protein>
<accession>A0A1Y2CEV5</accession>
<evidence type="ECO:0000256" key="2">
    <source>
        <dbReference type="ARBA" id="ARBA00022737"/>
    </source>
</evidence>
<keyword evidence="2" id="KW-0677">Repeat</keyword>
<dbReference type="Proteomes" id="UP000193642">
    <property type="component" value="Unassembled WGS sequence"/>
</dbReference>
<evidence type="ECO:0000256" key="3">
    <source>
        <dbReference type="PROSITE-ProRule" id="PRU00221"/>
    </source>
</evidence>
<comment type="caution">
    <text evidence="4">The sequence shown here is derived from an EMBL/GenBank/DDBJ whole genome shotgun (WGS) entry which is preliminary data.</text>
</comment>
<dbReference type="SUPFAM" id="SSF50978">
    <property type="entry name" value="WD40 repeat-like"/>
    <property type="match status" value="1"/>
</dbReference>
<feature type="repeat" description="WD" evidence="3">
    <location>
        <begin position="140"/>
        <end position="179"/>
    </location>
</feature>
<dbReference type="Gene3D" id="2.130.10.10">
    <property type="entry name" value="YVTN repeat-like/Quinoprotein amine dehydrogenase"/>
    <property type="match status" value="2"/>
</dbReference>
<sequence length="241" mass="26537">MTGRVRRRTGVSQVHRPNTFCLAFDENWAVVVSQGEPGRLVDVKRLTQKYVLTGGIDSTIRVWKIKIVAIQCDANVIATGSEDHTIRVWKTKTGEPLQVLTGHTGAVSCLQIHNNTIISGSIDHSIRIWNYTTGTCTKEIKAHSGYVYALQVHNSEIITGSSDGTIKIWALDSPTTSTNRSNGSGDYSVKVWNRKTGACLYTLNHHSATVWSLNCVGTKLMTSSFDTSLVVLDFAEEIPEE</sequence>
<proteinExistence type="predicted"/>
<dbReference type="AlphaFoldDB" id="A0A1Y2CEV5"/>
<dbReference type="Pfam" id="PF00400">
    <property type="entry name" value="WD40"/>
    <property type="match status" value="5"/>
</dbReference>
<gene>
    <name evidence="4" type="ORF">BCR33DRAFT_716155</name>
</gene>
<dbReference type="SMART" id="SM00320">
    <property type="entry name" value="WD40"/>
    <property type="match status" value="4"/>
</dbReference>
<feature type="repeat" description="WD" evidence="3">
    <location>
        <begin position="73"/>
        <end position="99"/>
    </location>
</feature>
<keyword evidence="5" id="KW-1185">Reference proteome</keyword>
<dbReference type="PANTHER" id="PTHR44489:SF11">
    <property type="entry name" value="WD REPEAT DOMAIN 86"/>
    <property type="match status" value="1"/>
</dbReference>
<dbReference type="PROSITE" id="PS50082">
    <property type="entry name" value="WD_REPEATS_2"/>
    <property type="match status" value="3"/>
</dbReference>
<evidence type="ECO:0000313" key="4">
    <source>
        <dbReference type="EMBL" id="ORY45466.1"/>
    </source>
</evidence>
<dbReference type="PROSITE" id="PS50294">
    <property type="entry name" value="WD_REPEATS_REGION"/>
    <property type="match status" value="2"/>
</dbReference>